<gene>
    <name evidence="1" type="ORF">VCO01S_34710</name>
</gene>
<comment type="caution">
    <text evidence="1">The sequence shown here is derived from an EMBL/GenBank/DDBJ whole genome shotgun (WGS) entry which is preliminary data.</text>
</comment>
<accession>A0A4Y3IU19</accession>
<protein>
    <submittedName>
        <fullName evidence="1">Uncharacterized protein</fullName>
    </submittedName>
</protein>
<proteinExistence type="predicted"/>
<organism evidence="1 2">
    <name type="scientific">Vibrio comitans NBRC 102076</name>
    <dbReference type="NCBI Taxonomy" id="1219078"/>
    <lineage>
        <taxon>Bacteria</taxon>
        <taxon>Pseudomonadati</taxon>
        <taxon>Pseudomonadota</taxon>
        <taxon>Gammaproteobacteria</taxon>
        <taxon>Vibrionales</taxon>
        <taxon>Vibrionaceae</taxon>
        <taxon>Vibrio</taxon>
    </lineage>
</organism>
<reference evidence="1 2" key="1">
    <citation type="submission" date="2019-06" db="EMBL/GenBank/DDBJ databases">
        <title>Whole genome shotgun sequence of Vibrio comitans NBRC 102076.</title>
        <authorList>
            <person name="Hosoyama A."/>
            <person name="Uohara A."/>
            <person name="Ohji S."/>
            <person name="Ichikawa N."/>
        </authorList>
    </citation>
    <scope>NUCLEOTIDE SEQUENCE [LARGE SCALE GENOMIC DNA]</scope>
    <source>
        <strain evidence="1 2">NBRC 102076</strain>
    </source>
</reference>
<evidence type="ECO:0000313" key="1">
    <source>
        <dbReference type="EMBL" id="GEA62278.1"/>
    </source>
</evidence>
<keyword evidence="2" id="KW-1185">Reference proteome</keyword>
<dbReference type="AlphaFoldDB" id="A0A4Y3IU19"/>
<name>A0A4Y3IU19_9VIBR</name>
<dbReference type="EMBL" id="BJLH01000018">
    <property type="protein sequence ID" value="GEA62278.1"/>
    <property type="molecule type" value="Genomic_DNA"/>
</dbReference>
<evidence type="ECO:0000313" key="2">
    <source>
        <dbReference type="Proteomes" id="UP000318242"/>
    </source>
</evidence>
<dbReference type="Proteomes" id="UP000318242">
    <property type="component" value="Unassembled WGS sequence"/>
</dbReference>
<sequence>MYKNILIFVLMLIASSLSIPAYSKWVSYEPNTVTLTETLQQEMRTGEIGKARFFMIEGSIVYITESSSAKSICQKYPDVTDSSPIEVEGINIPATSFCSGNNIATYIEGEAGKWVMARLWKQNSVVIDGWEVSAEGFQNAVRSSVQ</sequence>
<dbReference type="RefSeq" id="WP_141272915.1">
    <property type="nucleotide sequence ID" value="NZ_BJLH01000018.1"/>
</dbReference>